<dbReference type="InterPro" id="IPR010096">
    <property type="entry name" value="NADH-Q_OxRdtase_suN/2"/>
</dbReference>
<dbReference type="EMBL" id="KY911097">
    <property type="protein sequence ID" value="AUN28258.1"/>
    <property type="molecule type" value="Genomic_DNA"/>
</dbReference>
<feature type="transmembrane region" description="Helical" evidence="9">
    <location>
        <begin position="142"/>
        <end position="161"/>
    </location>
</feature>
<evidence type="ECO:0000256" key="1">
    <source>
        <dbReference type="ARBA" id="ARBA00004141"/>
    </source>
</evidence>
<evidence type="ECO:0000256" key="3">
    <source>
        <dbReference type="ARBA" id="ARBA00021008"/>
    </source>
</evidence>
<keyword evidence="11" id="KW-0560">Oxidoreductase</keyword>
<feature type="transmembrane region" description="Helical" evidence="9">
    <location>
        <begin position="27"/>
        <end position="47"/>
    </location>
</feature>
<dbReference type="GO" id="GO:0008137">
    <property type="term" value="F:NADH dehydrogenase (ubiquinone) activity"/>
    <property type="evidence" value="ECO:0007669"/>
    <property type="project" value="UniProtKB-EC"/>
</dbReference>
<geneLocation type="mitochondrion" evidence="11"/>
<feature type="transmembrane region" description="Helical" evidence="9">
    <location>
        <begin position="354"/>
        <end position="373"/>
    </location>
</feature>
<reference evidence="11" key="1">
    <citation type="submission" date="2017-04" db="EMBL/GenBank/DDBJ databases">
        <authorList>
            <person name="Afonso C.L."/>
            <person name="Miller P.J."/>
            <person name="Scott M.A."/>
            <person name="Spackman E."/>
            <person name="Goraichik I."/>
            <person name="Dimitrov K.M."/>
            <person name="Suarez D.L."/>
            <person name="Swayne D.E."/>
        </authorList>
    </citation>
    <scope>NUCLEOTIDE SEQUENCE</scope>
</reference>
<dbReference type="AlphaFoldDB" id="A0A2I6QD18"/>
<dbReference type="HAMAP" id="MF_00445">
    <property type="entry name" value="NDH1_NuoN_1"/>
    <property type="match status" value="1"/>
</dbReference>
<accession>A0A2I6QD18</accession>
<keyword evidence="5 9" id="KW-1133">Transmembrane helix</keyword>
<feature type="transmembrane region" description="Helical" evidence="9">
    <location>
        <begin position="385"/>
        <end position="405"/>
    </location>
</feature>
<keyword evidence="6 9" id="KW-0472">Membrane</keyword>
<comment type="similarity">
    <text evidence="2">Belongs to the complex I subunit 2 family.</text>
</comment>
<sequence length="567" mass="61181">MLTLGLVSYILAIPLFSDRISSTVFSRITAIILFFSGVLAWNSLYYYPLSYGGVSLYSGLFHASVVTQGFEVLLLLVGGLILFEWGPVPSLGSKSSDLVLNTRGKSASQHVSFSLGGTSSIERSVEVNSNFVHVSTINEHSLLILFSVVGSCVLISSYNLLSMYIGIEMQSFAAYILSTLYRNSQSSTSAGLKYFLLGSLASSIIVLGTAVIYAGTGITGFEDLATLISVNNMDNTFVTVTVAGGLLLIGIGYIFKVGAAPLYNWSPDVYDGVPTVITTWISTMPKIGILVYLLNMTCVATGYSVVDMGSMNESLGSLYTAYAEPLQTLLLVSSVLSFLVGSIVGLSQYRIKRLLTFSTINHLGFMLLALAVSTEESVEGFVFYLVQYTLTNVNTFLVLLAFGYMSKGVIMGMKGTKVSLREFVLLDDLKGQFFQNPLLAISFAVSLFSMAGVPPLVGFFAKQMVLYSVSYNYSYIAIIGIITSVIGASYYLKIVQLMFFGKENAQTGDTKLKSDTSDQAIVEGYSPVTTMHSSAIAIVTLGMTLYLLDPSILLNACHLLSLSVFTT</sequence>
<evidence type="ECO:0000256" key="7">
    <source>
        <dbReference type="ARBA" id="ARBA00031028"/>
    </source>
</evidence>
<keyword evidence="11" id="KW-0496">Mitochondrion</keyword>
<dbReference type="GO" id="GO:0016020">
    <property type="term" value="C:membrane"/>
    <property type="evidence" value="ECO:0007669"/>
    <property type="project" value="UniProtKB-SubCell"/>
</dbReference>
<feature type="transmembrane region" description="Helical" evidence="9">
    <location>
        <begin position="236"/>
        <end position="255"/>
    </location>
</feature>
<proteinExistence type="inferred from homology"/>
<feature type="transmembrane region" description="Helical" evidence="9">
    <location>
        <begin position="59"/>
        <end position="83"/>
    </location>
</feature>
<feature type="transmembrane region" description="Helical" evidence="9">
    <location>
        <begin position="326"/>
        <end position="347"/>
    </location>
</feature>
<comment type="subcellular location">
    <subcellularLocation>
        <location evidence="1">Membrane</location>
        <topology evidence="1">Multi-pass membrane protein</topology>
    </subcellularLocation>
</comment>
<feature type="transmembrane region" description="Helical" evidence="9">
    <location>
        <begin position="287"/>
        <end position="306"/>
    </location>
</feature>
<feature type="domain" description="NADH:quinone oxidoreductase/Mrp antiporter transmembrane" evidence="10">
    <location>
        <begin position="157"/>
        <end position="486"/>
    </location>
</feature>
<evidence type="ECO:0000256" key="4">
    <source>
        <dbReference type="ARBA" id="ARBA00022692"/>
    </source>
</evidence>
<evidence type="ECO:0000256" key="9">
    <source>
        <dbReference type="SAM" id="Phobius"/>
    </source>
</evidence>
<evidence type="ECO:0000313" key="11">
    <source>
        <dbReference type="EMBL" id="AUN28258.1"/>
    </source>
</evidence>
<dbReference type="GO" id="GO:0042773">
    <property type="term" value="P:ATP synthesis coupled electron transport"/>
    <property type="evidence" value="ECO:0007669"/>
    <property type="project" value="InterPro"/>
</dbReference>
<evidence type="ECO:0000259" key="10">
    <source>
        <dbReference type="Pfam" id="PF00361"/>
    </source>
</evidence>
<feature type="transmembrane region" description="Helical" evidence="9">
    <location>
        <begin position="194"/>
        <end position="216"/>
    </location>
</feature>
<feature type="transmembrane region" description="Helical" evidence="9">
    <location>
        <begin position="473"/>
        <end position="492"/>
    </location>
</feature>
<feature type="transmembrane region" description="Helical" evidence="9">
    <location>
        <begin position="438"/>
        <end position="461"/>
    </location>
</feature>
<evidence type="ECO:0000256" key="8">
    <source>
        <dbReference type="ARBA" id="ARBA00049551"/>
    </source>
</evidence>
<dbReference type="InterPro" id="IPR001750">
    <property type="entry name" value="ND/Mrp_TM"/>
</dbReference>
<name>A0A2I6QD18_9BASI</name>
<dbReference type="GO" id="GO:0016491">
    <property type="term" value="F:oxidoreductase activity"/>
    <property type="evidence" value="ECO:0007669"/>
    <property type="project" value="UniProtKB-KW"/>
</dbReference>
<dbReference type="Pfam" id="PF00361">
    <property type="entry name" value="Proton_antipo_M"/>
    <property type="match status" value="1"/>
</dbReference>
<protein>
    <recommendedName>
        <fullName evidence="3">NADH-ubiquinone oxidoreductase chain 2</fullName>
    </recommendedName>
    <alternativeName>
        <fullName evidence="7">NADH dehydrogenase subunit 2</fullName>
    </alternativeName>
</protein>
<dbReference type="PANTHER" id="PTHR22773">
    <property type="entry name" value="NADH DEHYDROGENASE"/>
    <property type="match status" value="1"/>
</dbReference>
<organism evidence="11">
    <name type="scientific">Malassezia slooffiae</name>
    <dbReference type="NCBI Taxonomy" id="76776"/>
    <lineage>
        <taxon>Eukaryota</taxon>
        <taxon>Fungi</taxon>
        <taxon>Dikarya</taxon>
        <taxon>Basidiomycota</taxon>
        <taxon>Ustilaginomycotina</taxon>
        <taxon>Malasseziomycetes</taxon>
        <taxon>Malasseziales</taxon>
        <taxon>Malasseziaceae</taxon>
        <taxon>Malassezia</taxon>
    </lineage>
</organism>
<comment type="catalytic activity">
    <reaction evidence="8">
        <text>a ubiquinone + NADH + 5 H(+)(in) = a ubiquinol + NAD(+) + 4 H(+)(out)</text>
        <dbReference type="Rhea" id="RHEA:29091"/>
        <dbReference type="Rhea" id="RHEA-COMP:9565"/>
        <dbReference type="Rhea" id="RHEA-COMP:9566"/>
        <dbReference type="ChEBI" id="CHEBI:15378"/>
        <dbReference type="ChEBI" id="CHEBI:16389"/>
        <dbReference type="ChEBI" id="CHEBI:17976"/>
        <dbReference type="ChEBI" id="CHEBI:57540"/>
        <dbReference type="ChEBI" id="CHEBI:57945"/>
        <dbReference type="EC" id="7.1.1.2"/>
    </reaction>
</comment>
<evidence type="ECO:0000256" key="6">
    <source>
        <dbReference type="ARBA" id="ARBA00023136"/>
    </source>
</evidence>
<gene>
    <name evidence="11" type="primary">nad2</name>
</gene>
<keyword evidence="4 9" id="KW-0812">Transmembrane</keyword>
<evidence type="ECO:0000256" key="2">
    <source>
        <dbReference type="ARBA" id="ARBA00007012"/>
    </source>
</evidence>
<evidence type="ECO:0000256" key="5">
    <source>
        <dbReference type="ARBA" id="ARBA00022989"/>
    </source>
</evidence>